<feature type="compositionally biased region" description="Gly residues" evidence="1">
    <location>
        <begin position="674"/>
        <end position="690"/>
    </location>
</feature>
<dbReference type="STRING" id="145388.A0A0D2LF40"/>
<evidence type="ECO:0000313" key="4">
    <source>
        <dbReference type="EMBL" id="KIZ05294.1"/>
    </source>
</evidence>
<dbReference type="AlphaFoldDB" id="A0A0D2LF40"/>
<keyword evidence="5" id="KW-1185">Reference proteome</keyword>
<dbReference type="SMART" id="SM00484">
    <property type="entry name" value="XPGI"/>
    <property type="match status" value="1"/>
</dbReference>
<feature type="compositionally biased region" description="Gly residues" evidence="1">
    <location>
        <begin position="515"/>
        <end position="533"/>
    </location>
</feature>
<feature type="compositionally biased region" description="Low complexity" evidence="1">
    <location>
        <begin position="558"/>
        <end position="568"/>
    </location>
</feature>
<feature type="compositionally biased region" description="Gly residues" evidence="1">
    <location>
        <begin position="578"/>
        <end position="591"/>
    </location>
</feature>
<keyword evidence="4" id="KW-0540">Nuclease</keyword>
<proteinExistence type="predicted"/>
<dbReference type="GeneID" id="25735546"/>
<dbReference type="Gene3D" id="3.40.50.1010">
    <property type="entry name" value="5'-nuclease"/>
    <property type="match status" value="1"/>
</dbReference>
<protein>
    <submittedName>
        <fullName evidence="4">Putative Flap endonuclease GEN</fullName>
        <ecNumber evidence="4">3.1.-.-</ecNumber>
    </submittedName>
</protein>
<dbReference type="InterPro" id="IPR006086">
    <property type="entry name" value="XPG-I_dom"/>
</dbReference>
<dbReference type="EC" id="3.1.-.-" evidence="4"/>
<dbReference type="PANTHER" id="PTHR11081">
    <property type="entry name" value="FLAP ENDONUCLEASE FAMILY MEMBER"/>
    <property type="match status" value="1"/>
</dbReference>
<keyword evidence="4" id="KW-0378">Hydrolase</keyword>
<feature type="region of interest" description="Disordered" evidence="1">
    <location>
        <begin position="631"/>
        <end position="690"/>
    </location>
</feature>
<dbReference type="InterPro" id="IPR006084">
    <property type="entry name" value="XPG/Rad2"/>
</dbReference>
<gene>
    <name evidence="4" type="ORF">MNEG_2668</name>
</gene>
<feature type="region of interest" description="Disordered" evidence="1">
    <location>
        <begin position="471"/>
        <end position="492"/>
    </location>
</feature>
<sequence>MGVKHLWRTLEKGGAVELLDGGDAAQHCEILDELEGAAVAVDLSAWLVQAQTQPALAQNYDSDFACALKVVFDRTIHWLRHGCLPLFVIEGNTPEAKLEKLRQRCIATYGPGAGQRRVGNNAGSRFSSLGRKVAELLDCLGVPWVQAEGEGEATCAALNMCGWAQGCYTADVDALLFGAVTVYRTLSLSTANPRQTQMARCRRAAVQRVLRLQQGGTQALIAVAQLAGGDYDVAGADRVGDVLAVAAVRCLLKDRQSDADVLELLQQALARGADPHLDSLTKCTGGRMTARGGTPASGVAQGCKCCGHEGGRKNAIKKHGKEGCAECGTAGPDGGGGCIPIEARPASGGGGGGGGGRQQAACGCEFHCTSDERLLNRVVRRAVATNGFLESCRVAARTYASEARQAVAAVQRAYGLARPGGANVFTWRRRPDVRLKLLPLLLEWDIRCGPVPPPGSGAQLRPVAIKKVSGARLGKAAPPPGADDDGEPPLPEEGWRYVIEVERMARPLAAAGYGLGGGSGGGQQQQGKQGDGGGAEEEAEDLAIDTAWLTNTARSRPAKAGADGAAADDAGDDDGGEGEGGASQGGSSQGGKGRKPQGTLPFGEHRSVRCTLVHELWPHLVLEFHARAGKKAGAKGNGKGGAGAGSGGAKGRDEKQPTLKEFFQIRKAVQKGAAPGGEGGGAGKAGVSGG</sequence>
<dbReference type="InterPro" id="IPR029060">
    <property type="entry name" value="PIN-like_dom_sf"/>
</dbReference>
<feature type="domain" description="XPG N-terminal" evidence="3">
    <location>
        <begin position="1"/>
        <end position="111"/>
    </location>
</feature>
<feature type="domain" description="XPG-I" evidence="2">
    <location>
        <begin position="138"/>
        <end position="212"/>
    </location>
</feature>
<dbReference type="InterPro" id="IPR006085">
    <property type="entry name" value="XPG_DNA_repair_N"/>
</dbReference>
<dbReference type="OrthoDB" id="2959108at2759"/>
<keyword evidence="4" id="KW-0255">Endonuclease</keyword>
<dbReference type="Pfam" id="PF00752">
    <property type="entry name" value="XPG_N"/>
    <property type="match status" value="1"/>
</dbReference>
<dbReference type="PRINTS" id="PR00853">
    <property type="entry name" value="XPGRADSUPER"/>
</dbReference>
<evidence type="ECO:0000256" key="1">
    <source>
        <dbReference type="SAM" id="MobiDB-lite"/>
    </source>
</evidence>
<reference evidence="4 5" key="1">
    <citation type="journal article" date="2013" name="BMC Genomics">
        <title>Reconstruction of the lipid metabolism for the microalga Monoraphidium neglectum from its genome sequence reveals characteristics suitable for biofuel production.</title>
        <authorList>
            <person name="Bogen C."/>
            <person name="Al-Dilaimi A."/>
            <person name="Albersmeier A."/>
            <person name="Wichmann J."/>
            <person name="Grundmann M."/>
            <person name="Rupp O."/>
            <person name="Lauersen K.J."/>
            <person name="Blifernez-Klassen O."/>
            <person name="Kalinowski J."/>
            <person name="Goesmann A."/>
            <person name="Mussgnug J.H."/>
            <person name="Kruse O."/>
        </authorList>
    </citation>
    <scope>NUCLEOTIDE SEQUENCE [LARGE SCALE GENOMIC DNA]</scope>
    <source>
        <strain evidence="4 5">SAG 48.87</strain>
    </source>
</reference>
<dbReference type="SMART" id="SM00485">
    <property type="entry name" value="XPGN"/>
    <property type="match status" value="1"/>
</dbReference>
<accession>A0A0D2LF40</accession>
<feature type="region of interest" description="Disordered" evidence="1">
    <location>
        <begin position="554"/>
        <end position="602"/>
    </location>
</feature>
<dbReference type="GO" id="GO:0017108">
    <property type="term" value="F:5'-flap endonuclease activity"/>
    <property type="evidence" value="ECO:0007669"/>
    <property type="project" value="TreeGrafter"/>
</dbReference>
<organism evidence="4 5">
    <name type="scientific">Monoraphidium neglectum</name>
    <dbReference type="NCBI Taxonomy" id="145388"/>
    <lineage>
        <taxon>Eukaryota</taxon>
        <taxon>Viridiplantae</taxon>
        <taxon>Chlorophyta</taxon>
        <taxon>core chlorophytes</taxon>
        <taxon>Chlorophyceae</taxon>
        <taxon>CS clade</taxon>
        <taxon>Sphaeropleales</taxon>
        <taxon>Selenastraceae</taxon>
        <taxon>Monoraphidium</taxon>
    </lineage>
</organism>
<evidence type="ECO:0000259" key="2">
    <source>
        <dbReference type="SMART" id="SM00484"/>
    </source>
</evidence>
<dbReference type="PANTHER" id="PTHR11081:SF59">
    <property type="entry name" value="FI23547P1"/>
    <property type="match status" value="1"/>
</dbReference>
<name>A0A0D2LF40_9CHLO</name>
<dbReference type="Pfam" id="PF00867">
    <property type="entry name" value="XPG_I"/>
    <property type="match status" value="1"/>
</dbReference>
<dbReference type="KEGG" id="mng:MNEG_2668"/>
<dbReference type="EMBL" id="KK100529">
    <property type="protein sequence ID" value="KIZ05294.1"/>
    <property type="molecule type" value="Genomic_DNA"/>
</dbReference>
<dbReference type="SUPFAM" id="SSF88723">
    <property type="entry name" value="PIN domain-like"/>
    <property type="match status" value="1"/>
</dbReference>
<feature type="compositionally biased region" description="Gly residues" evidence="1">
    <location>
        <begin position="635"/>
        <end position="649"/>
    </location>
</feature>
<evidence type="ECO:0000313" key="5">
    <source>
        <dbReference type="Proteomes" id="UP000054498"/>
    </source>
</evidence>
<feature type="region of interest" description="Disordered" evidence="1">
    <location>
        <begin position="515"/>
        <end position="538"/>
    </location>
</feature>
<dbReference type="Proteomes" id="UP000054498">
    <property type="component" value="Unassembled WGS sequence"/>
</dbReference>
<evidence type="ECO:0000259" key="3">
    <source>
        <dbReference type="SMART" id="SM00485"/>
    </source>
</evidence>
<dbReference type="RefSeq" id="XP_013904313.1">
    <property type="nucleotide sequence ID" value="XM_014048859.1"/>
</dbReference>